<evidence type="ECO:0000313" key="1">
    <source>
        <dbReference type="EMBL" id="BAF58438.1"/>
    </source>
</evidence>
<dbReference type="EMBL" id="AP009389">
    <property type="protein sequence ID" value="BAF58438.1"/>
    <property type="molecule type" value="Genomic_DNA"/>
</dbReference>
<dbReference type="Pfam" id="PF10719">
    <property type="entry name" value="ComFB"/>
    <property type="match status" value="1"/>
</dbReference>
<dbReference type="Proteomes" id="UP000006556">
    <property type="component" value="Chromosome"/>
</dbReference>
<protein>
    <recommendedName>
        <fullName evidence="3">Late competence development protein ComFB</fullName>
    </recommendedName>
</protein>
<proteinExistence type="predicted"/>
<evidence type="ECO:0000313" key="2">
    <source>
        <dbReference type="Proteomes" id="UP000006556"/>
    </source>
</evidence>
<dbReference type="eggNOG" id="ENOG5032ZR4">
    <property type="taxonomic scope" value="Bacteria"/>
</dbReference>
<dbReference type="KEGG" id="pth:PTH_0257"/>
<dbReference type="InterPro" id="IPR019657">
    <property type="entry name" value="ComFB"/>
</dbReference>
<organism evidence="1 2">
    <name type="scientific">Pelotomaculum thermopropionicum (strain DSM 13744 / JCM 10971 / SI)</name>
    <dbReference type="NCBI Taxonomy" id="370438"/>
    <lineage>
        <taxon>Bacteria</taxon>
        <taxon>Bacillati</taxon>
        <taxon>Bacillota</taxon>
        <taxon>Clostridia</taxon>
        <taxon>Eubacteriales</taxon>
        <taxon>Desulfotomaculaceae</taxon>
        <taxon>Pelotomaculum</taxon>
    </lineage>
</organism>
<keyword evidence="2" id="KW-1185">Reference proteome</keyword>
<reference evidence="2" key="1">
    <citation type="journal article" date="2008" name="Genome Res.">
        <title>The genome of Pelotomaculum thermopropionicum reveals niche-associated evolution in anaerobic microbiota.</title>
        <authorList>
            <person name="Kosaka T."/>
            <person name="Kato S."/>
            <person name="Shimoyama T."/>
            <person name="Ishii S."/>
            <person name="Abe T."/>
            <person name="Watanabe K."/>
        </authorList>
    </citation>
    <scope>NUCLEOTIDE SEQUENCE [LARGE SCALE GENOMIC DNA]</scope>
    <source>
        <strain evidence="2">DSM 13744 / JCM 10971 / SI</strain>
    </source>
</reference>
<dbReference type="AlphaFoldDB" id="A5D5P8"/>
<dbReference type="STRING" id="370438.PTH_0257"/>
<sequence length="111" mass="12505">MQKTKNIVTIPEKGGPRMYRLVNVMEILVKETIEEILRSAKNVCGCERCLLDIAAIALNKLPTLYVVTEEGEVLLRTTSLRQQAKVDIIRAVTEAIDIVGQKPHHPQKRQS</sequence>
<evidence type="ECO:0008006" key="3">
    <source>
        <dbReference type="Google" id="ProtNLM"/>
    </source>
</evidence>
<name>A5D5P8_PELTS</name>
<accession>A5D5P8</accession>
<dbReference type="HOGENOM" id="CLU_170941_0_0_9"/>
<gene>
    <name evidence="1" type="ordered locus">PTH_0257</name>
</gene>